<evidence type="ECO:0000256" key="1">
    <source>
        <dbReference type="ARBA" id="ARBA00004370"/>
    </source>
</evidence>
<dbReference type="KEGG" id="gbe:GbCGDNIH1_0369a"/>
<keyword evidence="2" id="KW-0645">Protease</keyword>
<dbReference type="GO" id="GO:0071555">
    <property type="term" value="P:cell wall organization"/>
    <property type="evidence" value="ECO:0007669"/>
    <property type="project" value="TreeGrafter"/>
</dbReference>
<dbReference type="GO" id="GO:0005886">
    <property type="term" value="C:plasma membrane"/>
    <property type="evidence" value="ECO:0007669"/>
    <property type="project" value="TreeGrafter"/>
</dbReference>
<feature type="region of interest" description="Disordered" evidence="4">
    <location>
        <begin position="616"/>
        <end position="679"/>
    </location>
</feature>
<keyword evidence="9" id="KW-1185">Reference proteome</keyword>
<dbReference type="InterPro" id="IPR050515">
    <property type="entry name" value="Beta-lactam/transpept"/>
</dbReference>
<evidence type="ECO:0000256" key="4">
    <source>
        <dbReference type="SAM" id="MobiDB-lite"/>
    </source>
</evidence>
<dbReference type="InterPro" id="IPR012338">
    <property type="entry name" value="Beta-lactam/transpept-like"/>
</dbReference>
<evidence type="ECO:0000259" key="6">
    <source>
        <dbReference type="Pfam" id="PF00905"/>
    </source>
</evidence>
<feature type="transmembrane region" description="Helical" evidence="5">
    <location>
        <begin position="57"/>
        <end position="76"/>
    </location>
</feature>
<keyword evidence="2" id="KW-0121">Carboxypeptidase</keyword>
<feature type="compositionally biased region" description="Basic and acidic residues" evidence="4">
    <location>
        <begin position="653"/>
        <end position="679"/>
    </location>
</feature>
<dbReference type="EMBL" id="CP000394">
    <property type="protein sequence ID" value="ASV62363.1"/>
    <property type="molecule type" value="Genomic_DNA"/>
</dbReference>
<keyword evidence="5" id="KW-1133">Transmembrane helix</keyword>
<dbReference type="Gene3D" id="3.40.710.10">
    <property type="entry name" value="DD-peptidase/beta-lactamase superfamily"/>
    <property type="match status" value="1"/>
</dbReference>
<reference evidence="8 9" key="1">
    <citation type="journal article" date="2007" name="J. Bacteriol.">
        <title>Genome sequence analysis of the emerging human pathogenic acetic acid bacterium Granulibacter bethesdensis.</title>
        <authorList>
            <person name="Greenberg D.E."/>
            <person name="Porcella S.F."/>
            <person name="Zelazny A.M."/>
            <person name="Virtaneva K."/>
            <person name="Sturdevant D.E."/>
            <person name="Kupko J.J.III."/>
            <person name="Barbian K.D."/>
            <person name="Babar A."/>
            <person name="Dorward D.W."/>
            <person name="Holland S.M."/>
        </authorList>
    </citation>
    <scope>NUCLEOTIDE SEQUENCE [LARGE SCALE GENOMIC DNA]</scope>
    <source>
        <strain evidence="9">ATCC BAA-1260 / CGDNIH1</strain>
    </source>
</reference>
<sequence length="679" mass="73030">MTDDFGTQAPPPDSAPRRPAGLGFVQPDPSGLPSETVRITAPDLARRALMDRTRGRLLFAAFGFLGLYTAVMLKLADATVLQPMLPHIPVHTAYKSGEDEHKSDAPTAFVQRATIVDRNNQILAISLPTSELYANPREMIDTAEAAHKLKTVLPQLDEDVVKARLASQKQFVYIARQITPRDVLKVNALGIPGVYFQPSEKRHYPLGRVAAQILGGVDVDEHGVAGVERAFDDRLRKDTTPLRLSIDVRVQAVLSEELQSAMTTFTAIGACGIVMDVRTGEVIAMVSLPDYDANAFGQTEANDRFNRAVTGMYEPGSTFKLQTAALALDTGSAHLWDYFDAANNIRIGRFTITDFKGKHRALAFPEVLAYSSNLGAAHMAMTAGAEKQRTWLRAMGMFQRIGIELPEAGLPIVPPASRWKELTTMTVGFGHGIAVSPLHVVRGTATLANGGILVKPTILAAPEDAPAGEAIGTRVMAPETSATLRKLMRLVVTAGYGKAADVPGYFVGGKTGTAEKIGAHGYKKHANVSAFMSVFPMNAPRYAVYFMLDEPHGTKETGGYSTAGQVSAPGAGRVIARIGPMLGLMPAPEDKRAAIQASLDIPLQPGVPAGARRTMVSSAEEKANAAREKAALAAEKRSAREQASPEVSTPTERQLREQHIKDLRHQARFDVPAGHDDAE</sequence>
<accession>A0A286M2W4</accession>
<dbReference type="InterPro" id="IPR036138">
    <property type="entry name" value="PBP_dimer_sf"/>
</dbReference>
<feature type="domain" description="Penicillin-binding protein transpeptidase" evidence="6">
    <location>
        <begin position="271"/>
        <end position="562"/>
    </location>
</feature>
<proteinExistence type="predicted"/>
<dbReference type="RefSeq" id="WP_025318179.1">
    <property type="nucleotide sequence ID" value="NC_008343.2"/>
</dbReference>
<feature type="compositionally biased region" description="Basic and acidic residues" evidence="4">
    <location>
        <begin position="619"/>
        <end position="640"/>
    </location>
</feature>
<evidence type="ECO:0000259" key="7">
    <source>
        <dbReference type="Pfam" id="PF03717"/>
    </source>
</evidence>
<dbReference type="Pfam" id="PF03717">
    <property type="entry name" value="PBP_dimer"/>
    <property type="match status" value="1"/>
</dbReference>
<dbReference type="Pfam" id="PF00905">
    <property type="entry name" value="Transpeptidase"/>
    <property type="match status" value="1"/>
</dbReference>
<dbReference type="GO" id="GO:0004180">
    <property type="term" value="F:carboxypeptidase activity"/>
    <property type="evidence" value="ECO:0007669"/>
    <property type="project" value="UniProtKB-KW"/>
</dbReference>
<keyword evidence="2" id="KW-0378">Hydrolase</keyword>
<dbReference type="Gene3D" id="3.90.1310.10">
    <property type="entry name" value="Penicillin-binding protein 2a (Domain 2)"/>
    <property type="match status" value="1"/>
</dbReference>
<evidence type="ECO:0000256" key="5">
    <source>
        <dbReference type="SAM" id="Phobius"/>
    </source>
</evidence>
<dbReference type="SUPFAM" id="SSF56519">
    <property type="entry name" value="Penicillin binding protein dimerisation domain"/>
    <property type="match status" value="1"/>
</dbReference>
<dbReference type="PANTHER" id="PTHR30627">
    <property type="entry name" value="PEPTIDOGLYCAN D,D-TRANSPEPTIDASE"/>
    <property type="match status" value="1"/>
</dbReference>
<keyword evidence="3 5" id="KW-0472">Membrane</keyword>
<name>A0A286M2W4_GRABC</name>
<evidence type="ECO:0000313" key="8">
    <source>
        <dbReference type="EMBL" id="ASV62363.1"/>
    </source>
</evidence>
<evidence type="ECO:0000256" key="2">
    <source>
        <dbReference type="ARBA" id="ARBA00022645"/>
    </source>
</evidence>
<dbReference type="SUPFAM" id="SSF56601">
    <property type="entry name" value="beta-lactamase/transpeptidase-like"/>
    <property type="match status" value="1"/>
</dbReference>
<dbReference type="Proteomes" id="UP000001963">
    <property type="component" value="Chromosome"/>
</dbReference>
<feature type="region of interest" description="Disordered" evidence="4">
    <location>
        <begin position="1"/>
        <end position="36"/>
    </location>
</feature>
<keyword evidence="5" id="KW-0812">Transmembrane</keyword>
<evidence type="ECO:0000313" key="9">
    <source>
        <dbReference type="Proteomes" id="UP000001963"/>
    </source>
</evidence>
<feature type="domain" description="Penicillin-binding protein dimerisation" evidence="7">
    <location>
        <begin position="110"/>
        <end position="220"/>
    </location>
</feature>
<dbReference type="PANTHER" id="PTHR30627:SF1">
    <property type="entry name" value="PEPTIDOGLYCAN D,D-TRANSPEPTIDASE FTSI"/>
    <property type="match status" value="1"/>
</dbReference>
<gene>
    <name evidence="8" type="ORF">GbCGDNIH1_0369a</name>
</gene>
<comment type="subcellular location">
    <subcellularLocation>
        <location evidence="1">Membrane</location>
    </subcellularLocation>
</comment>
<dbReference type="InterPro" id="IPR001460">
    <property type="entry name" value="PCN-bd_Tpept"/>
</dbReference>
<dbReference type="Gene3D" id="3.30.450.330">
    <property type="match status" value="1"/>
</dbReference>
<dbReference type="AlphaFoldDB" id="A0A286M2W4"/>
<dbReference type="InterPro" id="IPR005311">
    <property type="entry name" value="PBP_dimer"/>
</dbReference>
<organism evidence="8 9">
    <name type="scientific">Granulibacter bethesdensis (strain ATCC BAA-1260 / CGDNIH1)</name>
    <dbReference type="NCBI Taxonomy" id="391165"/>
    <lineage>
        <taxon>Bacteria</taxon>
        <taxon>Pseudomonadati</taxon>
        <taxon>Pseudomonadota</taxon>
        <taxon>Alphaproteobacteria</taxon>
        <taxon>Acetobacterales</taxon>
        <taxon>Acetobacteraceae</taxon>
        <taxon>Granulibacter</taxon>
    </lineage>
</organism>
<evidence type="ECO:0000256" key="3">
    <source>
        <dbReference type="ARBA" id="ARBA00023136"/>
    </source>
</evidence>
<protein>
    <submittedName>
        <fullName evidence="8">Penicillin-binding protein</fullName>
    </submittedName>
</protein>
<dbReference type="GO" id="GO:0008658">
    <property type="term" value="F:penicillin binding"/>
    <property type="evidence" value="ECO:0007669"/>
    <property type="project" value="InterPro"/>
</dbReference>